<keyword evidence="4 7" id="KW-0067">ATP-binding</keyword>
<feature type="compositionally biased region" description="Gly residues" evidence="5">
    <location>
        <begin position="250"/>
        <end position="259"/>
    </location>
</feature>
<evidence type="ECO:0000313" key="7">
    <source>
        <dbReference type="EMBL" id="OYD83669.1"/>
    </source>
</evidence>
<proteinExistence type="inferred from homology"/>
<dbReference type="Gene3D" id="3.40.50.300">
    <property type="entry name" value="P-loop containing nucleotide triphosphate hydrolases"/>
    <property type="match status" value="1"/>
</dbReference>
<geneLocation type="plasmid" evidence="7">
    <name>unnamed</name>
</geneLocation>
<dbReference type="PANTHER" id="PTHR42788">
    <property type="entry name" value="TAURINE IMPORT ATP-BINDING PROTEIN-RELATED"/>
    <property type="match status" value="1"/>
</dbReference>
<dbReference type="Proteomes" id="UP000215367">
    <property type="component" value="Unassembled WGS sequence"/>
</dbReference>
<dbReference type="SUPFAM" id="SSF52540">
    <property type="entry name" value="P-loop containing nucleoside triphosphate hydrolases"/>
    <property type="match status" value="1"/>
</dbReference>
<dbReference type="AlphaFoldDB" id="A0A235HCX2"/>
<reference evidence="7 8" key="1">
    <citation type="submission" date="2017-07" db="EMBL/GenBank/DDBJ databases">
        <title>Whole genome sequence of Azospirillum brasilense 2A1, a potential biofertilizer strain.</title>
        <authorList>
            <person name="Fontana C.A."/>
            <person name="Toffoli L.M."/>
            <person name="Salazar S.M."/>
            <person name="Puglisi E."/>
            <person name="Pedraza R."/>
            <person name="Bassi D."/>
            <person name="Cocconcelli P.S."/>
        </authorList>
    </citation>
    <scope>NUCLEOTIDE SEQUENCE [LARGE SCALE GENOMIC DNA]</scope>
    <source>
        <strain evidence="7 8">2A1</strain>
        <plasmid evidence="7">unnamed</plasmid>
    </source>
</reference>
<evidence type="ECO:0000259" key="6">
    <source>
        <dbReference type="PROSITE" id="PS50893"/>
    </source>
</evidence>
<comment type="caution">
    <text evidence="7">The sequence shown here is derived from an EMBL/GenBank/DDBJ whole genome shotgun (WGS) entry which is preliminary data.</text>
</comment>
<evidence type="ECO:0000256" key="4">
    <source>
        <dbReference type="ARBA" id="ARBA00022840"/>
    </source>
</evidence>
<organism evidence="7 8">
    <name type="scientific">Azospirillum brasilense</name>
    <dbReference type="NCBI Taxonomy" id="192"/>
    <lineage>
        <taxon>Bacteria</taxon>
        <taxon>Pseudomonadati</taxon>
        <taxon>Pseudomonadota</taxon>
        <taxon>Alphaproteobacteria</taxon>
        <taxon>Rhodospirillales</taxon>
        <taxon>Azospirillaceae</taxon>
        <taxon>Azospirillum</taxon>
    </lineage>
</organism>
<dbReference type="Pfam" id="PF00005">
    <property type="entry name" value="ABC_tran"/>
    <property type="match status" value="1"/>
</dbReference>
<dbReference type="EMBL" id="NOWT01000012">
    <property type="protein sequence ID" value="OYD83669.1"/>
    <property type="molecule type" value="Genomic_DNA"/>
</dbReference>
<keyword evidence="2" id="KW-0813">Transport</keyword>
<dbReference type="GO" id="GO:0016887">
    <property type="term" value="F:ATP hydrolysis activity"/>
    <property type="evidence" value="ECO:0007669"/>
    <property type="project" value="InterPro"/>
</dbReference>
<dbReference type="RefSeq" id="WP_094303904.1">
    <property type="nucleotide sequence ID" value="NZ_NOWT01000012.1"/>
</dbReference>
<dbReference type="InterPro" id="IPR003593">
    <property type="entry name" value="AAA+_ATPase"/>
</dbReference>
<keyword evidence="7" id="KW-0614">Plasmid</keyword>
<evidence type="ECO:0000256" key="2">
    <source>
        <dbReference type="ARBA" id="ARBA00022448"/>
    </source>
</evidence>
<name>A0A235HCX2_AZOBR</name>
<sequence length="268" mass="29214">MLRIDGLSKRYPNGHLALEGIGLRVAPGEILGVVGGSGCGKSTLLRLIAGLEAPTAGEVVLNGQPVRGPRDEIGFVFQEPRLMPWLRIRDNVAFGIRHLPKAEREARTVQALARVGLTDFAGAWPRELSGGMAQRAALARALVGRPSVLLLDEPFSALDALTRYDLQDHLLSLWAYDRPTLILVTHDIEEALVLADRVVVMQPRPGRVLTIAIPPLPRPRDRADPSFEAWKHRLLGDLSRAFRHRIGGERAAGGMGHPGGDQQHQPSP</sequence>
<evidence type="ECO:0000313" key="8">
    <source>
        <dbReference type="Proteomes" id="UP000215367"/>
    </source>
</evidence>
<feature type="domain" description="ABC transporter" evidence="6">
    <location>
        <begin position="2"/>
        <end position="228"/>
    </location>
</feature>
<dbReference type="GO" id="GO:0005524">
    <property type="term" value="F:ATP binding"/>
    <property type="evidence" value="ECO:0007669"/>
    <property type="project" value="UniProtKB-KW"/>
</dbReference>
<dbReference type="SMART" id="SM00382">
    <property type="entry name" value="AAA"/>
    <property type="match status" value="1"/>
</dbReference>
<dbReference type="InterPro" id="IPR003439">
    <property type="entry name" value="ABC_transporter-like_ATP-bd"/>
</dbReference>
<evidence type="ECO:0000256" key="1">
    <source>
        <dbReference type="ARBA" id="ARBA00005417"/>
    </source>
</evidence>
<dbReference type="InterPro" id="IPR017871">
    <property type="entry name" value="ABC_transporter-like_CS"/>
</dbReference>
<dbReference type="PROSITE" id="PS00211">
    <property type="entry name" value="ABC_TRANSPORTER_1"/>
    <property type="match status" value="1"/>
</dbReference>
<dbReference type="InterPro" id="IPR050166">
    <property type="entry name" value="ABC_transporter_ATP-bind"/>
</dbReference>
<accession>A0A235HCX2</accession>
<feature type="region of interest" description="Disordered" evidence="5">
    <location>
        <begin position="249"/>
        <end position="268"/>
    </location>
</feature>
<dbReference type="PROSITE" id="PS50893">
    <property type="entry name" value="ABC_TRANSPORTER_2"/>
    <property type="match status" value="1"/>
</dbReference>
<keyword evidence="3" id="KW-0547">Nucleotide-binding</keyword>
<protein>
    <submittedName>
        <fullName evidence="7">Nitrate/sulfonate/bicarbonate ABC transporter ATP-binding protein</fullName>
    </submittedName>
</protein>
<comment type="similarity">
    <text evidence="1">Belongs to the ABC transporter superfamily.</text>
</comment>
<gene>
    <name evidence="7" type="ORF">CHT98_14345</name>
</gene>
<evidence type="ECO:0000256" key="3">
    <source>
        <dbReference type="ARBA" id="ARBA00022741"/>
    </source>
</evidence>
<dbReference type="CDD" id="cd03293">
    <property type="entry name" value="ABC_NrtD_SsuB_transporters"/>
    <property type="match status" value="1"/>
</dbReference>
<evidence type="ECO:0000256" key="5">
    <source>
        <dbReference type="SAM" id="MobiDB-lite"/>
    </source>
</evidence>
<dbReference type="InterPro" id="IPR027417">
    <property type="entry name" value="P-loop_NTPase"/>
</dbReference>
<dbReference type="PANTHER" id="PTHR42788:SF19">
    <property type="entry name" value="ALIPHATIC SULFONATES IMPORT ATP-BINDING PROTEIN SSUB 2"/>
    <property type="match status" value="1"/>
</dbReference>